<feature type="signal peptide" evidence="1">
    <location>
        <begin position="1"/>
        <end position="23"/>
    </location>
</feature>
<sequence>MKLKSIFALLLVLLIFTSCSSSDDREEDIATAGEIKTHQFLDARSYTNWIYFSFSKNEIVTVSDPQNDNNWDIAFHRGDVKLNGGKSGKGSGEAINTNKTEWNSIISAPTSGYVKDEIGKITTAFTGTGITEEDQPFSQTLTTWLTVDTSSPPPKYTVHNFVYVVKSASGKFVKLQIYDNKSATNTAGHVSFKYQYNAEGGSAF</sequence>
<reference evidence="3" key="1">
    <citation type="submission" date="2016-10" db="EMBL/GenBank/DDBJ databases">
        <authorList>
            <person name="Varghese N."/>
            <person name="Submissions S."/>
        </authorList>
    </citation>
    <scope>NUCLEOTIDE SEQUENCE [LARGE SCALE GENOMIC DNA]</scope>
    <source>
        <strain evidence="3">SUR2</strain>
    </source>
</reference>
<dbReference type="PROSITE" id="PS51257">
    <property type="entry name" value="PROKAR_LIPOPROTEIN"/>
    <property type="match status" value="1"/>
</dbReference>
<dbReference type="RefSeq" id="WP_072408830.1">
    <property type="nucleotide sequence ID" value="NZ_FPKW01000004.1"/>
</dbReference>
<dbReference type="InterPro" id="IPR025921">
    <property type="entry name" value="HmuY"/>
</dbReference>
<dbReference type="OrthoDB" id="1100343at2"/>
<dbReference type="AlphaFoldDB" id="A0A1K2ILW9"/>
<keyword evidence="1" id="KW-0732">Signal</keyword>
<gene>
    <name evidence="2" type="ORF">SAMN05216324_104226</name>
</gene>
<evidence type="ECO:0000313" key="2">
    <source>
        <dbReference type="EMBL" id="SFZ93200.1"/>
    </source>
</evidence>
<organism evidence="2 3">
    <name type="scientific">Chryseobacterium limigenitum</name>
    <dbReference type="NCBI Taxonomy" id="1612149"/>
    <lineage>
        <taxon>Bacteria</taxon>
        <taxon>Pseudomonadati</taxon>
        <taxon>Bacteroidota</taxon>
        <taxon>Flavobacteriia</taxon>
        <taxon>Flavobacteriales</taxon>
        <taxon>Weeksellaceae</taxon>
        <taxon>Chryseobacterium group</taxon>
        <taxon>Chryseobacterium</taxon>
    </lineage>
</organism>
<accession>A0A1K2ILW9</accession>
<dbReference type="STRING" id="1612149.SAMN05216324_104226"/>
<evidence type="ECO:0000256" key="1">
    <source>
        <dbReference type="SAM" id="SignalP"/>
    </source>
</evidence>
<name>A0A1K2ILW9_9FLAO</name>
<proteinExistence type="predicted"/>
<dbReference type="CDD" id="cd12105">
    <property type="entry name" value="HmuY"/>
    <property type="match status" value="1"/>
</dbReference>
<protein>
    <submittedName>
        <fullName evidence="2">HmuY protein</fullName>
    </submittedName>
</protein>
<dbReference type="Proteomes" id="UP000182034">
    <property type="component" value="Unassembled WGS sequence"/>
</dbReference>
<dbReference type="Pfam" id="PF14064">
    <property type="entry name" value="HmuY"/>
    <property type="match status" value="1"/>
</dbReference>
<evidence type="ECO:0000313" key="3">
    <source>
        <dbReference type="Proteomes" id="UP000182034"/>
    </source>
</evidence>
<dbReference type="EMBL" id="FPKW01000004">
    <property type="protein sequence ID" value="SFZ93200.1"/>
    <property type="molecule type" value="Genomic_DNA"/>
</dbReference>
<feature type="chain" id="PRO_5012860157" evidence="1">
    <location>
        <begin position="24"/>
        <end position="204"/>
    </location>
</feature>
<keyword evidence="3" id="KW-1185">Reference proteome</keyword>